<dbReference type="Gene3D" id="2.20.25.90">
    <property type="entry name" value="ADC-like domains"/>
    <property type="match status" value="1"/>
</dbReference>
<dbReference type="Gene3D" id="3.40.50.740">
    <property type="match status" value="1"/>
</dbReference>
<name>A0A0F9TU63_9ZZZZ</name>
<keyword evidence="8" id="KW-0411">Iron-sulfur</keyword>
<keyword evidence="4" id="KW-0500">Molybdenum</keyword>
<sequence>MINEEKIISTACSNDCGGGCILKAHVRDGKIIRIETDNEEEPQYRACVRGRAWRQRIYAPDRLKYPLKRVGERGSGKFEKISWDEALDIVSSELLKVREKYGPASTIVLHAIGDDNNIHHAPLFWRLFNLAGGFTGTWAFFSFEQAMFAEIATFGIPMERNSPVGLLNSKMIILWGCNPAVTRHETKAMYYMKQAKEAGVKIVCIDPKYTRTAAILADKWIPIKPTTDTAMLLAMAYVMIKEDLYDHEFIEKYTYGFDKFKGYVMGKEDGIPKNPEWAEKITSVKVSDIEELAREYAATKPAALISGISPSRSAYGEQYTRATITLSAMTGNIGRKGGAASSRTYPGGKYQNAPFLFGLSAPFPMSIGKSPVMAKGPYQSHLIPDAKLMAEGKVGINSHQVADAILKGKAGGYPADYKAIFIPCGNYLNQDCNTNKTVKAFKSVDFIVTLDHFLTPSAQYSDIVLPVASLFERSAIMSTVNGGPYWAFAPKMIEPIGEAKTHLEIAELLAKKMGITNFNDKTEDELNKASYNTIKPVLSEFPDYESFKNQGILKIKVPEPYLAFKKQIEENAPFFTPSQKIEIYSQRLAELNNPKIPPIPTYIAAWESLSDPLAEKYPLQLLTSHSIRRSHSQFDNIPWLRELVTQEIFISATDAKSRGIKTGDKVRVFNDRGEMIIPVRVSERIMPGVVDLPQGAWFNPDENGIDRGGCANVLTLDKTSPAGGLVTNCSLVQIEKSKGGD</sequence>
<gene>
    <name evidence="10" type="ORF">LCGC14_0688530</name>
</gene>
<proteinExistence type="inferred from homology"/>
<evidence type="ECO:0000256" key="3">
    <source>
        <dbReference type="ARBA" id="ARBA00022485"/>
    </source>
</evidence>
<keyword evidence="5" id="KW-0479">Metal-binding</keyword>
<protein>
    <recommendedName>
        <fullName evidence="9">4Fe-4S Mo/W bis-MGD-type domain-containing protein</fullName>
    </recommendedName>
</protein>
<keyword evidence="6" id="KW-0560">Oxidoreductase</keyword>
<evidence type="ECO:0000256" key="8">
    <source>
        <dbReference type="ARBA" id="ARBA00023014"/>
    </source>
</evidence>
<evidence type="ECO:0000256" key="7">
    <source>
        <dbReference type="ARBA" id="ARBA00023004"/>
    </source>
</evidence>
<dbReference type="Gene3D" id="2.40.40.20">
    <property type="match status" value="1"/>
</dbReference>
<evidence type="ECO:0000256" key="5">
    <source>
        <dbReference type="ARBA" id="ARBA00022723"/>
    </source>
</evidence>
<dbReference type="GO" id="GO:0009055">
    <property type="term" value="F:electron transfer activity"/>
    <property type="evidence" value="ECO:0007669"/>
    <property type="project" value="TreeGrafter"/>
</dbReference>
<dbReference type="GO" id="GO:0043546">
    <property type="term" value="F:molybdopterin cofactor binding"/>
    <property type="evidence" value="ECO:0007669"/>
    <property type="project" value="InterPro"/>
</dbReference>
<dbReference type="PANTHER" id="PTHR43742:SF3">
    <property type="entry name" value="DIMETHYL SULFOXIDE REDUCTASE DMSA"/>
    <property type="match status" value="1"/>
</dbReference>
<dbReference type="PROSITE" id="PS51669">
    <property type="entry name" value="4FE4S_MOW_BIS_MGD"/>
    <property type="match status" value="1"/>
</dbReference>
<feature type="domain" description="4Fe-4S Mo/W bis-MGD-type" evidence="9">
    <location>
        <begin position="5"/>
        <end position="61"/>
    </location>
</feature>
<dbReference type="InterPro" id="IPR006655">
    <property type="entry name" value="Mopterin_OxRdtase_prok_CS"/>
</dbReference>
<dbReference type="PANTHER" id="PTHR43742">
    <property type="entry name" value="TRIMETHYLAMINE-N-OXIDE REDUCTASE"/>
    <property type="match status" value="1"/>
</dbReference>
<comment type="caution">
    <text evidence="10">The sequence shown here is derived from an EMBL/GenBank/DDBJ whole genome shotgun (WGS) entry which is preliminary data.</text>
</comment>
<accession>A0A0F9TU63</accession>
<dbReference type="AlphaFoldDB" id="A0A0F9TU63"/>
<evidence type="ECO:0000256" key="2">
    <source>
        <dbReference type="ARBA" id="ARBA00010312"/>
    </source>
</evidence>
<dbReference type="GO" id="GO:0016491">
    <property type="term" value="F:oxidoreductase activity"/>
    <property type="evidence" value="ECO:0007669"/>
    <property type="project" value="UniProtKB-KW"/>
</dbReference>
<dbReference type="SUPFAM" id="SSF53706">
    <property type="entry name" value="Formate dehydrogenase/DMSO reductase, domains 1-3"/>
    <property type="match status" value="1"/>
</dbReference>
<comment type="similarity">
    <text evidence="2">Belongs to the prokaryotic molybdopterin-containing oxidoreductase family.</text>
</comment>
<reference evidence="10" key="1">
    <citation type="journal article" date="2015" name="Nature">
        <title>Complex archaea that bridge the gap between prokaryotes and eukaryotes.</title>
        <authorList>
            <person name="Spang A."/>
            <person name="Saw J.H."/>
            <person name="Jorgensen S.L."/>
            <person name="Zaremba-Niedzwiedzka K."/>
            <person name="Martijn J."/>
            <person name="Lind A.E."/>
            <person name="van Eijk R."/>
            <person name="Schleper C."/>
            <person name="Guy L."/>
            <person name="Ettema T.J."/>
        </authorList>
    </citation>
    <scope>NUCLEOTIDE SEQUENCE</scope>
</reference>
<comment type="cofactor">
    <cofactor evidence="1">
        <name>Mo-bis(molybdopterin guanine dinucleotide)</name>
        <dbReference type="ChEBI" id="CHEBI:60539"/>
    </cofactor>
</comment>
<dbReference type="InterPro" id="IPR006963">
    <property type="entry name" value="Mopterin_OxRdtase_4Fe-4S_dom"/>
</dbReference>
<evidence type="ECO:0000259" key="9">
    <source>
        <dbReference type="PROSITE" id="PS51669"/>
    </source>
</evidence>
<evidence type="ECO:0000256" key="1">
    <source>
        <dbReference type="ARBA" id="ARBA00001942"/>
    </source>
</evidence>
<dbReference type="GO" id="GO:0051539">
    <property type="term" value="F:4 iron, 4 sulfur cluster binding"/>
    <property type="evidence" value="ECO:0007669"/>
    <property type="project" value="UniProtKB-KW"/>
</dbReference>
<dbReference type="PROSITE" id="PS00932">
    <property type="entry name" value="MOLYBDOPTERIN_PROK_3"/>
    <property type="match status" value="1"/>
</dbReference>
<dbReference type="GO" id="GO:0030288">
    <property type="term" value="C:outer membrane-bounded periplasmic space"/>
    <property type="evidence" value="ECO:0007669"/>
    <property type="project" value="TreeGrafter"/>
</dbReference>
<dbReference type="Pfam" id="PF04879">
    <property type="entry name" value="Molybdop_Fe4S4"/>
    <property type="match status" value="1"/>
</dbReference>
<evidence type="ECO:0000256" key="6">
    <source>
        <dbReference type="ARBA" id="ARBA00023002"/>
    </source>
</evidence>
<dbReference type="CDD" id="cd02794">
    <property type="entry name" value="MopB_CT_DmsA-EC"/>
    <property type="match status" value="1"/>
</dbReference>
<dbReference type="SUPFAM" id="SSF50692">
    <property type="entry name" value="ADC-like"/>
    <property type="match status" value="1"/>
</dbReference>
<dbReference type="GO" id="GO:0009061">
    <property type="term" value="P:anaerobic respiration"/>
    <property type="evidence" value="ECO:0007669"/>
    <property type="project" value="TreeGrafter"/>
</dbReference>
<dbReference type="PROSITE" id="PS00490">
    <property type="entry name" value="MOLYBDOPTERIN_PROK_2"/>
    <property type="match status" value="1"/>
</dbReference>
<keyword evidence="3" id="KW-0004">4Fe-4S</keyword>
<dbReference type="GO" id="GO:0030151">
    <property type="term" value="F:molybdenum ion binding"/>
    <property type="evidence" value="ECO:0007669"/>
    <property type="project" value="TreeGrafter"/>
</dbReference>
<dbReference type="InterPro" id="IPR027467">
    <property type="entry name" value="MopterinOxRdtase_cofactor_BS"/>
</dbReference>
<dbReference type="InterPro" id="IPR050612">
    <property type="entry name" value="Prok_Mopterin_Oxidored"/>
</dbReference>
<evidence type="ECO:0000313" key="10">
    <source>
        <dbReference type="EMBL" id="KKN44903.1"/>
    </source>
</evidence>
<dbReference type="SMART" id="SM00926">
    <property type="entry name" value="Molybdop_Fe4S4"/>
    <property type="match status" value="1"/>
</dbReference>
<dbReference type="Gene3D" id="3.40.228.10">
    <property type="entry name" value="Dimethylsulfoxide Reductase, domain 2"/>
    <property type="match status" value="1"/>
</dbReference>
<dbReference type="Pfam" id="PF00384">
    <property type="entry name" value="Molybdopterin"/>
    <property type="match status" value="1"/>
</dbReference>
<dbReference type="PROSITE" id="PS00551">
    <property type="entry name" value="MOLYBDOPTERIN_PROK_1"/>
    <property type="match status" value="1"/>
</dbReference>
<dbReference type="InterPro" id="IPR006656">
    <property type="entry name" value="Mopterin_OxRdtase"/>
</dbReference>
<organism evidence="10">
    <name type="scientific">marine sediment metagenome</name>
    <dbReference type="NCBI Taxonomy" id="412755"/>
    <lineage>
        <taxon>unclassified sequences</taxon>
        <taxon>metagenomes</taxon>
        <taxon>ecological metagenomes</taxon>
    </lineage>
</organism>
<dbReference type="Pfam" id="PF01568">
    <property type="entry name" value="Molydop_binding"/>
    <property type="match status" value="1"/>
</dbReference>
<dbReference type="EMBL" id="LAZR01001421">
    <property type="protein sequence ID" value="KKN44903.1"/>
    <property type="molecule type" value="Genomic_DNA"/>
</dbReference>
<keyword evidence="7" id="KW-0408">Iron</keyword>
<dbReference type="InterPro" id="IPR009010">
    <property type="entry name" value="Asp_de-COase-like_dom_sf"/>
</dbReference>
<evidence type="ECO:0000256" key="4">
    <source>
        <dbReference type="ARBA" id="ARBA00022505"/>
    </source>
</evidence>
<dbReference type="InterPro" id="IPR006657">
    <property type="entry name" value="MoPterin_dinucl-bd_dom"/>
</dbReference>